<keyword evidence="2" id="KW-1185">Reference proteome</keyword>
<dbReference type="SUPFAM" id="SSF48371">
    <property type="entry name" value="ARM repeat"/>
    <property type="match status" value="1"/>
</dbReference>
<evidence type="ECO:0000313" key="2">
    <source>
        <dbReference type="Proteomes" id="UP001268864"/>
    </source>
</evidence>
<dbReference type="EMBL" id="JAMQOS010000003">
    <property type="protein sequence ID" value="MDS0282726.1"/>
    <property type="molecule type" value="Genomic_DNA"/>
</dbReference>
<gene>
    <name evidence="1" type="ORF">NDI86_11375</name>
</gene>
<protein>
    <recommendedName>
        <fullName evidence="3">HEAT repeat domain-containing protein</fullName>
    </recommendedName>
</protein>
<comment type="caution">
    <text evidence="1">The sequence shown here is derived from an EMBL/GenBank/DDBJ whole genome shotgun (WGS) entry which is preliminary data.</text>
</comment>
<name>A0ABU2FRE4_9EURY</name>
<accession>A0ABU2FRE4</accession>
<organism evidence="1 2">
    <name type="scientific">Haloarcula onubensis</name>
    <dbReference type="NCBI Taxonomy" id="2950539"/>
    <lineage>
        <taxon>Archaea</taxon>
        <taxon>Methanobacteriati</taxon>
        <taxon>Methanobacteriota</taxon>
        <taxon>Stenosarchaea group</taxon>
        <taxon>Halobacteria</taxon>
        <taxon>Halobacteriales</taxon>
        <taxon>Haloarculaceae</taxon>
        <taxon>Haloarcula</taxon>
    </lineage>
</organism>
<dbReference type="Proteomes" id="UP001268864">
    <property type="component" value="Unassembled WGS sequence"/>
</dbReference>
<evidence type="ECO:0000313" key="1">
    <source>
        <dbReference type="EMBL" id="MDS0282726.1"/>
    </source>
</evidence>
<sequence length="301" mass="31079">MSGTGHSPLEAAILRDGAIESVEPAEISAALDAESAATRQRGARACTLLAETDVDSVRPFVAELGRALADENPGVVQSAASALVETATADVDAVTGVVSDVAVPIQSDLGGVQLAAAQLLRAVASEEPSHCVPVADALLDRLGRPPAADSDEQSATVAIDDRVTRRTVRQHEQEERQHERVARQIFADVAVAVAEAEPPAFADRVETLAELVAGDDVVARGAGLDILGSLCRDDPATVEAAEDAVVACLDADAPVLRARAVRTLGFLGDGEYAAVLRECAAAESDDEIAAFAAETAAFLDE</sequence>
<proteinExistence type="predicted"/>
<reference evidence="1 2" key="1">
    <citation type="submission" date="2022-06" db="EMBL/GenBank/DDBJ databases">
        <title>Halomicroarcula sp. a new haloarchaeum isolate from saline soil.</title>
        <authorList>
            <person name="Strakova D."/>
            <person name="Galisteo C."/>
            <person name="Sanchez-Porro C."/>
            <person name="Ventosa A."/>
        </authorList>
    </citation>
    <scope>NUCLEOTIDE SEQUENCE [LARGE SCALE GENOMIC DNA]</scope>
    <source>
        <strain evidence="1 2">S3CR25-11</strain>
    </source>
</reference>
<dbReference type="InterPro" id="IPR016024">
    <property type="entry name" value="ARM-type_fold"/>
</dbReference>
<dbReference type="RefSeq" id="WP_310900553.1">
    <property type="nucleotide sequence ID" value="NZ_JAMQOS010000003.1"/>
</dbReference>
<evidence type="ECO:0008006" key="3">
    <source>
        <dbReference type="Google" id="ProtNLM"/>
    </source>
</evidence>
<dbReference type="Gene3D" id="1.25.10.10">
    <property type="entry name" value="Leucine-rich Repeat Variant"/>
    <property type="match status" value="2"/>
</dbReference>
<dbReference type="InterPro" id="IPR011989">
    <property type="entry name" value="ARM-like"/>
</dbReference>